<dbReference type="Proteomes" id="UP001451303">
    <property type="component" value="Unassembled WGS sequence"/>
</dbReference>
<organism evidence="2 3">
    <name type="scientific">Neurospora intermedia</name>
    <dbReference type="NCBI Taxonomy" id="5142"/>
    <lineage>
        <taxon>Eukaryota</taxon>
        <taxon>Fungi</taxon>
        <taxon>Dikarya</taxon>
        <taxon>Ascomycota</taxon>
        <taxon>Pezizomycotina</taxon>
        <taxon>Sordariomycetes</taxon>
        <taxon>Sordariomycetidae</taxon>
        <taxon>Sordariales</taxon>
        <taxon>Sordariaceae</taxon>
        <taxon>Neurospora</taxon>
    </lineage>
</organism>
<accession>A0ABR3D1Z3</accession>
<keyword evidence="3" id="KW-1185">Reference proteome</keyword>
<evidence type="ECO:0000313" key="2">
    <source>
        <dbReference type="EMBL" id="KAL0466303.1"/>
    </source>
</evidence>
<gene>
    <name evidence="2" type="ORF">QR685DRAFT_536133</name>
</gene>
<sequence length="76" mass="8340">MFYLFHLSASLSINYGLACPPCVMSQYYSSACLPPAMGGTIRVRLASCVRTETGETNCNIPEARVTICNRTLDFIV</sequence>
<evidence type="ECO:0000313" key="3">
    <source>
        <dbReference type="Proteomes" id="UP001451303"/>
    </source>
</evidence>
<keyword evidence="1" id="KW-0732">Signal</keyword>
<reference evidence="2 3" key="1">
    <citation type="submission" date="2023-09" db="EMBL/GenBank/DDBJ databases">
        <title>Multi-omics analysis of a traditional fermented food reveals byproduct-associated fungal strains for waste-to-food upcycling.</title>
        <authorList>
            <consortium name="Lawrence Berkeley National Laboratory"/>
            <person name="Rekdal V.M."/>
            <person name="Villalobos-Escobedo J.M."/>
            <person name="Rodriguez-Valeron N."/>
            <person name="Garcia M.O."/>
            <person name="Vasquez D.P."/>
            <person name="Damayanti I."/>
            <person name="Sorensen P.M."/>
            <person name="Baidoo E.E."/>
            <person name="De Carvalho A.C."/>
            <person name="Riley R."/>
            <person name="Lipzen A."/>
            <person name="He G."/>
            <person name="Yan M."/>
            <person name="Haridas S."/>
            <person name="Daum C."/>
            <person name="Yoshinaga Y."/>
            <person name="Ng V."/>
            <person name="Grigoriev I.V."/>
            <person name="Munk R."/>
            <person name="Nuraida L."/>
            <person name="Wijaya C.H."/>
            <person name="Morales P.-C."/>
            <person name="Keasling J.D."/>
        </authorList>
    </citation>
    <scope>NUCLEOTIDE SEQUENCE [LARGE SCALE GENOMIC DNA]</scope>
    <source>
        <strain evidence="2 3">FGSC 2613</strain>
    </source>
</reference>
<name>A0ABR3D1Z3_NEUIN</name>
<dbReference type="EMBL" id="JAVLET010000013">
    <property type="protein sequence ID" value="KAL0466303.1"/>
    <property type="molecule type" value="Genomic_DNA"/>
</dbReference>
<evidence type="ECO:0000256" key="1">
    <source>
        <dbReference type="SAM" id="SignalP"/>
    </source>
</evidence>
<evidence type="ECO:0008006" key="4">
    <source>
        <dbReference type="Google" id="ProtNLM"/>
    </source>
</evidence>
<feature type="signal peptide" evidence="1">
    <location>
        <begin position="1"/>
        <end position="18"/>
    </location>
</feature>
<feature type="chain" id="PRO_5045791221" description="Secreted protein" evidence="1">
    <location>
        <begin position="19"/>
        <end position="76"/>
    </location>
</feature>
<comment type="caution">
    <text evidence="2">The sequence shown here is derived from an EMBL/GenBank/DDBJ whole genome shotgun (WGS) entry which is preliminary data.</text>
</comment>
<proteinExistence type="predicted"/>
<protein>
    <recommendedName>
        <fullName evidence="4">Secreted protein</fullName>
    </recommendedName>
</protein>